<reference evidence="6 7" key="1">
    <citation type="submission" date="2024-06" db="EMBL/GenBank/DDBJ databases">
        <title>The Natural Products Discovery Center: Release of the First 8490 Sequenced Strains for Exploring Actinobacteria Biosynthetic Diversity.</title>
        <authorList>
            <person name="Kalkreuter E."/>
            <person name="Kautsar S.A."/>
            <person name="Yang D."/>
            <person name="Bader C.D."/>
            <person name="Teijaro C.N."/>
            <person name="Fluegel L."/>
            <person name="Davis C.M."/>
            <person name="Simpson J.R."/>
            <person name="Lauterbach L."/>
            <person name="Steele A.D."/>
            <person name="Gui C."/>
            <person name="Meng S."/>
            <person name="Li G."/>
            <person name="Viehrig K."/>
            <person name="Ye F."/>
            <person name="Su P."/>
            <person name="Kiefer A.F."/>
            <person name="Nichols A."/>
            <person name="Cepeda A.J."/>
            <person name="Yan W."/>
            <person name="Fan B."/>
            <person name="Jiang Y."/>
            <person name="Adhikari A."/>
            <person name="Zheng C.-J."/>
            <person name="Schuster L."/>
            <person name="Cowan T.M."/>
            <person name="Smanski M.J."/>
            <person name="Chevrette M.G."/>
            <person name="De Carvalho L.P.S."/>
            <person name="Shen B."/>
        </authorList>
    </citation>
    <scope>NUCLEOTIDE SEQUENCE [LARGE SCALE GENOMIC DNA]</scope>
    <source>
        <strain evidence="6 7">NPDC049344</strain>
    </source>
</reference>
<proteinExistence type="predicted"/>
<feature type="domain" description="Glycosyl transferase family 3" evidence="5">
    <location>
        <begin position="78"/>
        <end position="331"/>
    </location>
</feature>
<comment type="caution">
    <text evidence="6">The sequence shown here is derived from an EMBL/GenBank/DDBJ whole genome shotgun (WGS) entry which is preliminary data.</text>
</comment>
<keyword evidence="4" id="KW-0057">Aromatic amino acid biosynthesis</keyword>
<dbReference type="InterPro" id="IPR005940">
    <property type="entry name" value="Anthranilate_Pribosyl_Tfrase"/>
</dbReference>
<keyword evidence="3" id="KW-0822">Tryptophan biosynthesis</keyword>
<protein>
    <recommendedName>
        <fullName evidence="5">Glycosyl transferase family 3 domain-containing protein</fullName>
    </recommendedName>
</protein>
<evidence type="ECO:0000256" key="1">
    <source>
        <dbReference type="ARBA" id="ARBA00022676"/>
    </source>
</evidence>
<evidence type="ECO:0000256" key="4">
    <source>
        <dbReference type="ARBA" id="ARBA00023141"/>
    </source>
</evidence>
<dbReference type="PANTHER" id="PTHR43285">
    <property type="entry name" value="ANTHRANILATE PHOSPHORIBOSYLTRANSFERASE"/>
    <property type="match status" value="1"/>
</dbReference>
<keyword evidence="1" id="KW-0328">Glycosyltransferase</keyword>
<keyword evidence="7" id="KW-1185">Reference proteome</keyword>
<gene>
    <name evidence="6" type="ORF">AB0K36_14515</name>
</gene>
<evidence type="ECO:0000259" key="5">
    <source>
        <dbReference type="Pfam" id="PF00591"/>
    </source>
</evidence>
<evidence type="ECO:0000313" key="6">
    <source>
        <dbReference type="EMBL" id="MEV4681980.1"/>
    </source>
</evidence>
<evidence type="ECO:0000256" key="3">
    <source>
        <dbReference type="ARBA" id="ARBA00022822"/>
    </source>
</evidence>
<dbReference type="RefSeq" id="WP_364593179.1">
    <property type="nucleotide sequence ID" value="NZ_JBFAQK010000016.1"/>
</dbReference>
<sequence length="346" mass="36298">MHDAVAALIAQDRPVDLPQWRSFWDSLHDGALRRGESVALLASLSTQMPGRATLTALLDSLAERRPGQGTGRPVFEGAVNIVGTGGGPRTLNISTAAALTAAAMGTRVVKTGSRAYTSALGSLDLLERLGIETASSYEQTHEMLERCGIAFAGMFVYPAELGLLARGVLPLDVRRLGRFVNALGPFLADMPVDAQLTGVSDPRLVPGLRHAAEHTARRTGGSVWLATNDTGADELIGFTPNLVRTYEGGGEDEFVLDPAALGLGPGALEDLRPGADPVRDVLDLLAGRGRPAAEDAVCLNAAALAVAGRLTGDWHQALRGARAVLNDGSALALVDRLRRTTEVAHV</sequence>
<evidence type="ECO:0000256" key="2">
    <source>
        <dbReference type="ARBA" id="ARBA00022679"/>
    </source>
</evidence>
<dbReference type="SUPFAM" id="SSF52418">
    <property type="entry name" value="Nucleoside phosphorylase/phosphoribosyltransferase catalytic domain"/>
    <property type="match status" value="1"/>
</dbReference>
<dbReference type="Pfam" id="PF00591">
    <property type="entry name" value="Glycos_transf_3"/>
    <property type="match status" value="1"/>
</dbReference>
<keyword evidence="2" id="KW-0808">Transferase</keyword>
<organism evidence="6 7">
    <name type="scientific">Streptomyces kurssanovii</name>
    <dbReference type="NCBI Taxonomy" id="67312"/>
    <lineage>
        <taxon>Bacteria</taxon>
        <taxon>Bacillati</taxon>
        <taxon>Actinomycetota</taxon>
        <taxon>Actinomycetes</taxon>
        <taxon>Kitasatosporales</taxon>
        <taxon>Streptomycetaceae</taxon>
        <taxon>Streptomyces</taxon>
    </lineage>
</organism>
<name>A0ABV3HTS2_9ACTN</name>
<dbReference type="Proteomes" id="UP001552521">
    <property type="component" value="Unassembled WGS sequence"/>
</dbReference>
<dbReference type="Gene3D" id="3.40.1030.10">
    <property type="entry name" value="Nucleoside phosphorylase/phosphoribosyltransferase catalytic domain"/>
    <property type="match status" value="1"/>
</dbReference>
<keyword evidence="3" id="KW-0028">Amino-acid biosynthesis</keyword>
<dbReference type="InterPro" id="IPR000312">
    <property type="entry name" value="Glycosyl_Trfase_fam3"/>
</dbReference>
<dbReference type="InterPro" id="IPR035902">
    <property type="entry name" value="Nuc_phospho_transferase"/>
</dbReference>
<dbReference type="EMBL" id="JBFAQK010000016">
    <property type="protein sequence ID" value="MEV4681980.1"/>
    <property type="molecule type" value="Genomic_DNA"/>
</dbReference>
<dbReference type="PANTHER" id="PTHR43285:SF2">
    <property type="entry name" value="ANTHRANILATE PHOSPHORIBOSYLTRANSFERASE"/>
    <property type="match status" value="1"/>
</dbReference>
<evidence type="ECO:0000313" key="7">
    <source>
        <dbReference type="Proteomes" id="UP001552521"/>
    </source>
</evidence>
<accession>A0ABV3HTS2</accession>